<dbReference type="InterPro" id="IPR013022">
    <property type="entry name" value="Xyl_isomerase-like_TIM-brl"/>
</dbReference>
<evidence type="ECO:0000313" key="2">
    <source>
        <dbReference type="EMBL" id="HIX52400.1"/>
    </source>
</evidence>
<dbReference type="EMBL" id="DXEU01000109">
    <property type="protein sequence ID" value="HIX52400.1"/>
    <property type="molecule type" value="Genomic_DNA"/>
</dbReference>
<name>A0A9D1W4C8_9FIRM</name>
<dbReference type="SUPFAM" id="SSF51658">
    <property type="entry name" value="Xylose isomerase-like"/>
    <property type="match status" value="1"/>
</dbReference>
<proteinExistence type="predicted"/>
<dbReference type="PANTHER" id="PTHR12110">
    <property type="entry name" value="HYDROXYPYRUVATE ISOMERASE"/>
    <property type="match status" value="1"/>
</dbReference>
<dbReference type="Gene3D" id="3.20.20.150">
    <property type="entry name" value="Divalent-metal-dependent TIM barrel enzymes"/>
    <property type="match status" value="1"/>
</dbReference>
<feature type="domain" description="Xylose isomerase-like TIM barrel" evidence="1">
    <location>
        <begin position="21"/>
        <end position="256"/>
    </location>
</feature>
<dbReference type="InterPro" id="IPR050312">
    <property type="entry name" value="IolE/XylAMocC-like"/>
</dbReference>
<sequence>MMTTVYISSTLMWSRSLEEIFDWTYKSGLDGIELWAQHFFCRNYSREEFCKLSALYPLRSCLHSASWDLNLASLNEGIREQSVKEVKRSIDLAADLGIREVTVHPGRKTIGADLADYAGLLRKSLRDILEHGERRQVDVSLEIMEKIPREFVTTMETMEQVCGEMFPRFCFTLDVAHCDSEGEALDTLREHGSRISKIHISNRRGNMYHTPLNQGDYDMGRLIPKLAEYGMPLVIEGLDPGEDFSAAKENVAYLKTII</sequence>
<keyword evidence="2" id="KW-0413">Isomerase</keyword>
<dbReference type="Proteomes" id="UP000886780">
    <property type="component" value="Unassembled WGS sequence"/>
</dbReference>
<dbReference type="GO" id="GO:0016853">
    <property type="term" value="F:isomerase activity"/>
    <property type="evidence" value="ECO:0007669"/>
    <property type="project" value="UniProtKB-KW"/>
</dbReference>
<dbReference type="InterPro" id="IPR036237">
    <property type="entry name" value="Xyl_isomerase-like_sf"/>
</dbReference>
<dbReference type="AlphaFoldDB" id="A0A9D1W4C8"/>
<protein>
    <submittedName>
        <fullName evidence="2">Sugar phosphate isomerase/epimerase</fullName>
    </submittedName>
</protein>
<reference evidence="2" key="1">
    <citation type="journal article" date="2021" name="PeerJ">
        <title>Extensive microbial diversity within the chicken gut microbiome revealed by metagenomics and culture.</title>
        <authorList>
            <person name="Gilroy R."/>
            <person name="Ravi A."/>
            <person name="Getino M."/>
            <person name="Pursley I."/>
            <person name="Horton D.L."/>
            <person name="Alikhan N.F."/>
            <person name="Baker D."/>
            <person name="Gharbi K."/>
            <person name="Hall N."/>
            <person name="Watson M."/>
            <person name="Adriaenssens E.M."/>
            <person name="Foster-Nyarko E."/>
            <person name="Jarju S."/>
            <person name="Secka A."/>
            <person name="Antonio M."/>
            <person name="Oren A."/>
            <person name="Chaudhuri R.R."/>
            <person name="La Ragione R."/>
            <person name="Hildebrand F."/>
            <person name="Pallen M.J."/>
        </authorList>
    </citation>
    <scope>NUCLEOTIDE SEQUENCE</scope>
    <source>
        <strain evidence="2">ChiGjej4B4-12881</strain>
    </source>
</reference>
<dbReference type="Pfam" id="PF01261">
    <property type="entry name" value="AP_endonuc_2"/>
    <property type="match status" value="1"/>
</dbReference>
<evidence type="ECO:0000259" key="1">
    <source>
        <dbReference type="Pfam" id="PF01261"/>
    </source>
</evidence>
<reference evidence="2" key="2">
    <citation type="submission" date="2021-04" db="EMBL/GenBank/DDBJ databases">
        <authorList>
            <person name="Gilroy R."/>
        </authorList>
    </citation>
    <scope>NUCLEOTIDE SEQUENCE</scope>
    <source>
        <strain evidence="2">ChiGjej4B4-12881</strain>
    </source>
</reference>
<comment type="caution">
    <text evidence="2">The sequence shown here is derived from an EMBL/GenBank/DDBJ whole genome shotgun (WGS) entry which is preliminary data.</text>
</comment>
<evidence type="ECO:0000313" key="3">
    <source>
        <dbReference type="Proteomes" id="UP000886780"/>
    </source>
</evidence>
<organism evidence="2 3">
    <name type="scientific">Candidatus Lachnoclostridium stercoripullorum</name>
    <dbReference type="NCBI Taxonomy" id="2838635"/>
    <lineage>
        <taxon>Bacteria</taxon>
        <taxon>Bacillati</taxon>
        <taxon>Bacillota</taxon>
        <taxon>Clostridia</taxon>
        <taxon>Lachnospirales</taxon>
        <taxon>Lachnospiraceae</taxon>
    </lineage>
</organism>
<accession>A0A9D1W4C8</accession>
<dbReference type="PANTHER" id="PTHR12110:SF21">
    <property type="entry name" value="XYLOSE ISOMERASE-LIKE TIM BARREL DOMAIN-CONTAINING PROTEIN"/>
    <property type="match status" value="1"/>
</dbReference>
<gene>
    <name evidence="2" type="ORF">IAA28_06310</name>
</gene>